<keyword evidence="10" id="KW-1185">Reference proteome</keyword>
<feature type="active site" description="O-(5'-phospho-DNA)-tyrosine intermediate" evidence="7">
    <location>
        <position position="123"/>
    </location>
</feature>
<accession>A0A4R1R8F4</accession>
<evidence type="ECO:0000313" key="10">
    <source>
        <dbReference type="Proteomes" id="UP000295008"/>
    </source>
</evidence>
<keyword evidence="6 7" id="KW-0413">Isomerase</keyword>
<dbReference type="OrthoDB" id="9806486at2"/>
<name>A0A4R1R8F4_HYDET</name>
<evidence type="ECO:0000256" key="6">
    <source>
        <dbReference type="ARBA" id="ARBA00023235"/>
    </source>
</evidence>
<evidence type="ECO:0000259" key="8">
    <source>
        <dbReference type="PROSITE" id="PS52040"/>
    </source>
</evidence>
<comment type="caution">
    <text evidence="9">The sequence shown here is derived from an EMBL/GenBank/DDBJ whole genome shotgun (WGS) entry which is preliminary data.</text>
</comment>
<keyword evidence="5" id="KW-0472">Membrane</keyword>
<sequence>MTPPNVNLPVEQPIVDTLEQNYMPYAMSVIISRAIPEIDGFKPSHRKLLYTMYKMGLLTGNRTKSANIVGQTMKLNPHGDQAIYETMVRLTRGNAALLHPFIDSKGNFGKQYSRDMRYAAPRYTEAKLDKVCEEIFRDLDKDTVDFVDNYDGSLQEPTLLPTTFPNILVNANQGIAVGMASNICSFNLREVCETTIAYINDTNHNVVQTLLAPDFASGGQLIYNEREIAEIYESGRGSFKLRARWRYDKANNCIEIFEIPYTTTTEAIIDAVIDLVKNGRIKEITDVRDETDLDGLKITFDVRKSTEPEALMNKLFKLTPLQDSFSCNFNLLVHGKPRVMGIKSILDEWLAFRTDCLKRQLSFDIQKKSDKLHLLLGLKEILLDIDKAIRIIRETEEEAMVIPNLMTGFGIDEPQAEFVAEIKLRNLNKEYILNRVAEISDLEKDIRHLREVHGSELKLYQLIIKQLTEIAKKFGQPRRTEIIREEQVETITEEHLIEDYNLKLFLTGQNYLKKVPLVSLRANPEHKLKEDDAILQEVESHNKADLLLFSNQYTVYKMKIYELEDHKASSLGEYLPNLLGLGPDEKIIFLTATDDYQGYLIFCFENGKIAKIDLSGYATKTNRKKLLGAYSDLSRLVNIFFTKEDLELMAYSSIGKALIFNTVAINPKSTRDSQGVQVLKGKKGSTMTEVKPLAAVRLTDPEYYRTKNIPAIGCYLKPEDRNPVQSGLELALERESGEDGTAEE</sequence>
<dbReference type="SUPFAM" id="SSF101904">
    <property type="entry name" value="GyrA/ParC C-terminal domain-like"/>
    <property type="match status" value="1"/>
</dbReference>
<evidence type="ECO:0000256" key="7">
    <source>
        <dbReference type="PROSITE-ProRule" id="PRU01384"/>
    </source>
</evidence>
<comment type="catalytic activity">
    <reaction evidence="1 7">
        <text>ATP-dependent breakage, passage and rejoining of double-stranded DNA.</text>
        <dbReference type="EC" id="5.6.2.2"/>
    </reaction>
</comment>
<proteinExistence type="predicted"/>
<evidence type="ECO:0000256" key="1">
    <source>
        <dbReference type="ARBA" id="ARBA00000185"/>
    </source>
</evidence>
<dbReference type="GO" id="GO:0009330">
    <property type="term" value="C:DNA topoisomerase type II (double strand cut, ATP-hydrolyzing) complex"/>
    <property type="evidence" value="ECO:0007669"/>
    <property type="project" value="TreeGrafter"/>
</dbReference>
<dbReference type="Gene3D" id="3.90.199.10">
    <property type="entry name" value="Topoisomerase II, domain 5"/>
    <property type="match status" value="1"/>
</dbReference>
<evidence type="ECO:0000256" key="4">
    <source>
        <dbReference type="ARBA" id="ARBA00023125"/>
    </source>
</evidence>
<dbReference type="InterPro" id="IPR035516">
    <property type="entry name" value="Gyrase/topoIV_suA_C"/>
</dbReference>
<evidence type="ECO:0000256" key="2">
    <source>
        <dbReference type="ARBA" id="ARBA00022475"/>
    </source>
</evidence>
<dbReference type="InterPro" id="IPR013757">
    <property type="entry name" value="Topo_IIA_A_a_sf"/>
</dbReference>
<dbReference type="PROSITE" id="PS52040">
    <property type="entry name" value="TOPO_IIA"/>
    <property type="match status" value="1"/>
</dbReference>
<evidence type="ECO:0000256" key="3">
    <source>
        <dbReference type="ARBA" id="ARBA00023029"/>
    </source>
</evidence>
<dbReference type="Pfam" id="PF00521">
    <property type="entry name" value="DNA_topoisoIV"/>
    <property type="match status" value="1"/>
</dbReference>
<keyword evidence="2" id="KW-1003">Cell membrane</keyword>
<dbReference type="Gene3D" id="2.120.10.90">
    <property type="entry name" value="DNA gyrase/topoisomerase IV, subunit A, C-terminal"/>
    <property type="match status" value="1"/>
</dbReference>
<keyword evidence="3 7" id="KW-0799">Topoisomerase</keyword>
<dbReference type="Gene3D" id="1.10.268.10">
    <property type="entry name" value="Topoisomerase, domain 3"/>
    <property type="match status" value="1"/>
</dbReference>
<reference evidence="9 10" key="1">
    <citation type="submission" date="2019-03" db="EMBL/GenBank/DDBJ databases">
        <title>Genomic Encyclopedia of Type Strains, Phase IV (KMG-IV): sequencing the most valuable type-strain genomes for metagenomic binning, comparative biology and taxonomic classification.</title>
        <authorList>
            <person name="Goeker M."/>
        </authorList>
    </citation>
    <scope>NUCLEOTIDE SEQUENCE [LARGE SCALE GENOMIC DNA]</scope>
    <source>
        <strain evidence="9 10">LX-B</strain>
    </source>
</reference>
<dbReference type="AlphaFoldDB" id="A0A4R1R8F4"/>
<keyword evidence="4 7" id="KW-0238">DNA-binding</keyword>
<dbReference type="InterPro" id="IPR013760">
    <property type="entry name" value="Topo_IIA-like_dom_sf"/>
</dbReference>
<dbReference type="GO" id="GO:0005737">
    <property type="term" value="C:cytoplasm"/>
    <property type="evidence" value="ECO:0007669"/>
    <property type="project" value="TreeGrafter"/>
</dbReference>
<feature type="domain" description="Topo IIA-type catalytic" evidence="8">
    <location>
        <begin position="34"/>
        <end position="496"/>
    </location>
</feature>
<dbReference type="RefSeq" id="WP_132016128.1">
    <property type="nucleotide sequence ID" value="NZ_SLUN01000031.1"/>
</dbReference>
<dbReference type="GO" id="GO:0006265">
    <property type="term" value="P:DNA topological change"/>
    <property type="evidence" value="ECO:0007669"/>
    <property type="project" value="UniProtKB-UniRule"/>
</dbReference>
<dbReference type="GO" id="GO:0005524">
    <property type="term" value="F:ATP binding"/>
    <property type="evidence" value="ECO:0007669"/>
    <property type="project" value="InterPro"/>
</dbReference>
<dbReference type="Proteomes" id="UP000295008">
    <property type="component" value="Unassembled WGS sequence"/>
</dbReference>
<dbReference type="SUPFAM" id="SSF56719">
    <property type="entry name" value="Type II DNA topoisomerase"/>
    <property type="match status" value="1"/>
</dbReference>
<dbReference type="PANTHER" id="PTHR43493">
    <property type="entry name" value="DNA GYRASE/TOPOISOMERASE SUBUNIT A"/>
    <property type="match status" value="1"/>
</dbReference>
<dbReference type="PANTHER" id="PTHR43493:SF1">
    <property type="entry name" value="DNA TOPOISOMERASE 4 SUBUNIT A"/>
    <property type="match status" value="1"/>
</dbReference>
<evidence type="ECO:0000256" key="5">
    <source>
        <dbReference type="ARBA" id="ARBA00023136"/>
    </source>
</evidence>
<gene>
    <name evidence="9" type="ORF">EDC14_103160</name>
</gene>
<dbReference type="InterPro" id="IPR013758">
    <property type="entry name" value="Topo_IIA_A/C_ab"/>
</dbReference>
<dbReference type="SMART" id="SM00434">
    <property type="entry name" value="TOP4c"/>
    <property type="match status" value="1"/>
</dbReference>
<dbReference type="InterPro" id="IPR050220">
    <property type="entry name" value="Type_II_DNA_Topoisomerases"/>
</dbReference>
<dbReference type="Gene3D" id="3.30.1360.40">
    <property type="match status" value="1"/>
</dbReference>
<organism evidence="9 10">
    <name type="scientific">Hydrogenispora ethanolica</name>
    <dbReference type="NCBI Taxonomy" id="1082276"/>
    <lineage>
        <taxon>Bacteria</taxon>
        <taxon>Bacillati</taxon>
        <taxon>Bacillota</taxon>
        <taxon>Hydrogenispora</taxon>
    </lineage>
</organism>
<dbReference type="GO" id="GO:0003677">
    <property type="term" value="F:DNA binding"/>
    <property type="evidence" value="ECO:0007669"/>
    <property type="project" value="UniProtKB-UniRule"/>
</dbReference>
<dbReference type="InterPro" id="IPR002205">
    <property type="entry name" value="Topo_IIA_dom_A"/>
</dbReference>
<evidence type="ECO:0000313" key="9">
    <source>
        <dbReference type="EMBL" id="TCL61888.1"/>
    </source>
</evidence>
<protein>
    <submittedName>
        <fullName evidence="9">DNA gyrase subunit A</fullName>
    </submittedName>
</protein>
<dbReference type="EMBL" id="SLUN01000031">
    <property type="protein sequence ID" value="TCL61888.1"/>
    <property type="molecule type" value="Genomic_DNA"/>
</dbReference>
<dbReference type="GO" id="GO:0034335">
    <property type="term" value="F:DNA negative supercoiling activity"/>
    <property type="evidence" value="ECO:0007669"/>
    <property type="project" value="UniProtKB-ARBA"/>
</dbReference>